<dbReference type="EMBL" id="KP296186">
    <property type="protein sequence ID" value="AKN80810.1"/>
    <property type="molecule type" value="Genomic_DNA"/>
</dbReference>
<gene>
    <name evidence="1" type="primary">ORF-90</name>
</gene>
<evidence type="ECO:0000313" key="1">
    <source>
        <dbReference type="EMBL" id="AKN80810.1"/>
    </source>
</evidence>
<dbReference type="GeneID" id="26373953"/>
<dbReference type="Proteomes" id="UP000203433">
    <property type="component" value="Segment"/>
</dbReference>
<dbReference type="KEGG" id="vg:26373953"/>
<protein>
    <submittedName>
        <fullName evidence="1">Uncharacterized protein</fullName>
    </submittedName>
</protein>
<reference evidence="1 2" key="1">
    <citation type="journal article" date="2015" name="J. Virol.">
        <title>A betabaculovirus-encoded gp64 homolog is a functional envelope fusion protein.</title>
        <authorList>
            <person name="Ardisson-Araujo D.M."/>
            <person name="Melo F.L."/>
            <person name="Clem R.J."/>
            <person name="Wolff J.L."/>
            <person name="Ribeiro B.M."/>
        </authorList>
    </citation>
    <scope>NUCLEOTIDE SEQUENCE [LARGE SCALE GENOMIC DNA]</scope>
    <source>
        <strain evidence="1 2">Parana-2009</strain>
    </source>
</reference>
<keyword evidence="2" id="KW-1185">Reference proteome</keyword>
<dbReference type="RefSeq" id="YP_009182288.1">
    <property type="nucleotide sequence ID" value="NC_028491.1"/>
</dbReference>
<accession>A0A0R7EZ06</accession>
<name>A0A0R7EZ06_9BBAC</name>
<dbReference type="OrthoDB" id="10701at10239"/>
<organism evidence="1 2">
    <name type="scientific">Diatraea saccharalis granulovirus</name>
    <dbReference type="NCBI Taxonomy" id="1675862"/>
    <lineage>
        <taxon>Viruses</taxon>
        <taxon>Viruses incertae sedis</taxon>
        <taxon>Naldaviricetes</taxon>
        <taxon>Lefavirales</taxon>
        <taxon>Baculoviridae</taxon>
        <taxon>Betabaculovirus</taxon>
        <taxon>Betabaculovirus disaccharalis</taxon>
    </lineage>
</organism>
<evidence type="ECO:0000313" key="2">
    <source>
        <dbReference type="Proteomes" id="UP000203433"/>
    </source>
</evidence>
<proteinExistence type="predicted"/>
<sequence length="344" mass="41306">MRRYYFMDIHPITIINLGNDDYCFKLKNLAECFNVRTARVQKELRKNFIIKFCDLSPILRRKYTMYPTTLLLRMSGLDSFLSRFCSEPLKVSFLKFINECLNFENEDNTVEYDQKEATYGVLPTNVEYIMIDDNVYYKSSDIVRLIRCSRSYTLNKYVENENMFTWRDLKRYLCNKFVWSNFDNRWKDNTIFLTDDGVRELTMAMGAGDLYDQMIKDIDNHENVFRKYIPPVTRKQQERDDTICGLHFVVTPDLKVFFKLNQITKRYSLRVRDMEFYRDFLVSWNDIKSHDRNWRGELILVSDQGVYKMLTDAKLNSDAKEFMYSIVYEARTTAKFLKKFDSKV</sequence>